<dbReference type="InterPro" id="IPR013083">
    <property type="entry name" value="Znf_RING/FYVE/PHD"/>
</dbReference>
<reference evidence="4" key="1">
    <citation type="submission" date="2023-08" db="EMBL/GenBank/DDBJ databases">
        <authorList>
            <person name="Chen Y."/>
            <person name="Shah S."/>
            <person name="Dougan E. K."/>
            <person name="Thang M."/>
            <person name="Chan C."/>
        </authorList>
    </citation>
    <scope>NUCLEOTIDE SEQUENCE</scope>
</reference>
<evidence type="ECO:0000256" key="2">
    <source>
        <dbReference type="SAM" id="SignalP"/>
    </source>
</evidence>
<dbReference type="PANTHER" id="PTHR22765">
    <property type="entry name" value="RING FINGER AND PROTEASE ASSOCIATED DOMAIN-CONTAINING"/>
    <property type="match status" value="1"/>
</dbReference>
<feature type="domain" description="RING-type" evidence="3">
    <location>
        <begin position="225"/>
        <end position="264"/>
    </location>
</feature>
<evidence type="ECO:0000313" key="4">
    <source>
        <dbReference type="EMBL" id="CAJ1380498.1"/>
    </source>
</evidence>
<evidence type="ECO:0000259" key="3">
    <source>
        <dbReference type="PROSITE" id="PS50089"/>
    </source>
</evidence>
<keyword evidence="2" id="KW-0732">Signal</keyword>
<dbReference type="GO" id="GO:0008270">
    <property type="term" value="F:zinc ion binding"/>
    <property type="evidence" value="ECO:0007669"/>
    <property type="project" value="UniProtKB-KW"/>
</dbReference>
<dbReference type="EMBL" id="CAUJNA010000714">
    <property type="protein sequence ID" value="CAJ1380498.1"/>
    <property type="molecule type" value="Genomic_DNA"/>
</dbReference>
<organism evidence="4 5">
    <name type="scientific">Effrenium voratum</name>
    <dbReference type="NCBI Taxonomy" id="2562239"/>
    <lineage>
        <taxon>Eukaryota</taxon>
        <taxon>Sar</taxon>
        <taxon>Alveolata</taxon>
        <taxon>Dinophyceae</taxon>
        <taxon>Suessiales</taxon>
        <taxon>Symbiodiniaceae</taxon>
        <taxon>Effrenium</taxon>
    </lineage>
</organism>
<dbReference type="PANTHER" id="PTHR22765:SF434">
    <property type="entry name" value="GB|AAD18119.1-RELATED"/>
    <property type="match status" value="1"/>
</dbReference>
<feature type="chain" id="PRO_5041254639" description="RING-type domain-containing protein" evidence="2">
    <location>
        <begin position="21"/>
        <end position="339"/>
    </location>
</feature>
<keyword evidence="1" id="KW-0862">Zinc</keyword>
<dbReference type="InterPro" id="IPR051826">
    <property type="entry name" value="E3_ubiquitin-ligase_domain"/>
</dbReference>
<comment type="caution">
    <text evidence="4">The sequence shown here is derived from an EMBL/GenBank/DDBJ whole genome shotgun (WGS) entry which is preliminary data.</text>
</comment>
<name>A0AA36I5D2_9DINO</name>
<evidence type="ECO:0000256" key="1">
    <source>
        <dbReference type="PROSITE-ProRule" id="PRU00175"/>
    </source>
</evidence>
<keyword evidence="1" id="KW-0479">Metal-binding</keyword>
<dbReference type="GO" id="GO:0061630">
    <property type="term" value="F:ubiquitin protein ligase activity"/>
    <property type="evidence" value="ECO:0007669"/>
    <property type="project" value="TreeGrafter"/>
</dbReference>
<dbReference type="SMART" id="SM00184">
    <property type="entry name" value="RING"/>
    <property type="match status" value="1"/>
</dbReference>
<dbReference type="AlphaFoldDB" id="A0AA36I5D2"/>
<keyword evidence="5" id="KW-1185">Reference proteome</keyword>
<dbReference type="SUPFAM" id="SSF57850">
    <property type="entry name" value="RING/U-box"/>
    <property type="match status" value="1"/>
</dbReference>
<protein>
    <recommendedName>
        <fullName evidence="3">RING-type domain-containing protein</fullName>
    </recommendedName>
</protein>
<dbReference type="GO" id="GO:0006511">
    <property type="term" value="P:ubiquitin-dependent protein catabolic process"/>
    <property type="evidence" value="ECO:0007669"/>
    <property type="project" value="TreeGrafter"/>
</dbReference>
<proteinExistence type="predicted"/>
<dbReference type="Proteomes" id="UP001178507">
    <property type="component" value="Unassembled WGS sequence"/>
</dbReference>
<dbReference type="Gene3D" id="3.30.40.10">
    <property type="entry name" value="Zinc/RING finger domain, C3HC4 (zinc finger)"/>
    <property type="match status" value="1"/>
</dbReference>
<dbReference type="PROSITE" id="PS50089">
    <property type="entry name" value="ZF_RING_2"/>
    <property type="match status" value="1"/>
</dbReference>
<feature type="signal peptide" evidence="2">
    <location>
        <begin position="1"/>
        <end position="20"/>
    </location>
</feature>
<gene>
    <name evidence="4" type="ORF">EVOR1521_LOCUS8423</name>
</gene>
<sequence length="339" mass="37260">MSRAAACTQLLAHTVWKAAAAWVRCLRRWCGSLAWQRELPEVVMRKQLVAAWVTAARNSTLLRLKLQGDAVAELTVSSRAGAEQFLNLCGARLKKEHYRNGGVAKSRFVLCDEGGSPLAVFGVLFGHAEGAPFVQIVGEAGDEETLEPFEDWVVVATEQVVTAVPEEVEREAARIASVKARERRWPGDGNLRPVPAPSAELRASLYRDSFAASTQEIEVDASWTCAICLRGPEPLPRQLPCGHAFHGACIKAWLRHGSKCPLGRCLVHQDVLAALRTAMDFSLPEMGAWPMLPADVVKDSGVAEHGNGRAALPHERRGRGWQRFRCKDFNAQILVERLC</sequence>
<keyword evidence="1" id="KW-0863">Zinc-finger</keyword>
<evidence type="ECO:0000313" key="5">
    <source>
        <dbReference type="Proteomes" id="UP001178507"/>
    </source>
</evidence>
<accession>A0AA36I5D2</accession>
<dbReference type="Pfam" id="PF13639">
    <property type="entry name" value="zf-RING_2"/>
    <property type="match status" value="1"/>
</dbReference>
<dbReference type="InterPro" id="IPR001841">
    <property type="entry name" value="Znf_RING"/>
</dbReference>